<dbReference type="GO" id="GO:0003677">
    <property type="term" value="F:DNA binding"/>
    <property type="evidence" value="ECO:0007669"/>
    <property type="project" value="InterPro"/>
</dbReference>
<dbReference type="EMBL" id="JWHL01000001">
    <property type="protein sequence ID" value="MBR1368208.1"/>
    <property type="molecule type" value="Genomic_DNA"/>
</dbReference>
<dbReference type="RefSeq" id="WP_211529802.1">
    <property type="nucleotide sequence ID" value="NZ_JWHL01000001.1"/>
</dbReference>
<dbReference type="InterPro" id="IPR026022">
    <property type="entry name" value="PhoU_dom"/>
</dbReference>
<dbReference type="AlphaFoldDB" id="A0A8J7W8L0"/>
<evidence type="ECO:0000313" key="2">
    <source>
        <dbReference type="EMBL" id="MBR1368208.1"/>
    </source>
</evidence>
<dbReference type="Proteomes" id="UP000730161">
    <property type="component" value="Unassembled WGS sequence"/>
</dbReference>
<dbReference type="GO" id="GO:0045936">
    <property type="term" value="P:negative regulation of phosphate metabolic process"/>
    <property type="evidence" value="ECO:0007669"/>
    <property type="project" value="InterPro"/>
</dbReference>
<proteinExistence type="predicted"/>
<organism evidence="2 3">
    <name type="scientific">Methanocalculus chunghsingensis</name>
    <dbReference type="NCBI Taxonomy" id="156457"/>
    <lineage>
        <taxon>Archaea</taxon>
        <taxon>Methanobacteriati</taxon>
        <taxon>Methanobacteriota</taxon>
        <taxon>Stenosarchaea group</taxon>
        <taxon>Methanomicrobia</taxon>
        <taxon>Methanomicrobiales</taxon>
        <taxon>Methanocalculaceae</taxon>
        <taxon>Methanocalculus</taxon>
    </lineage>
</organism>
<dbReference type="InterPro" id="IPR038078">
    <property type="entry name" value="PhoU-like_sf"/>
</dbReference>
<dbReference type="SUPFAM" id="SSF109755">
    <property type="entry name" value="PhoU-like"/>
    <property type="match status" value="1"/>
</dbReference>
<accession>A0A8J7W8L0</accession>
<dbReference type="OrthoDB" id="40991at2157"/>
<reference evidence="2" key="1">
    <citation type="submission" date="2014-12" db="EMBL/GenBank/DDBJ databases">
        <authorList>
            <person name="Huang H.-H."/>
            <person name="Chen S.-C."/>
            <person name="Lai M.-C."/>
        </authorList>
    </citation>
    <scope>NUCLEOTIDE SEQUENCE</scope>
    <source>
        <strain evidence="2">K1F9705b</strain>
    </source>
</reference>
<keyword evidence="3" id="KW-1185">Reference proteome</keyword>
<gene>
    <name evidence="2" type="ORF">RJ53_01340</name>
</gene>
<evidence type="ECO:0000259" key="1">
    <source>
        <dbReference type="SMART" id="SM00966"/>
    </source>
</evidence>
<dbReference type="GO" id="GO:0030643">
    <property type="term" value="P:intracellular phosphate ion homeostasis"/>
    <property type="evidence" value="ECO:0007669"/>
    <property type="project" value="InterPro"/>
</dbReference>
<comment type="caution">
    <text evidence="2">The sequence shown here is derived from an EMBL/GenBank/DDBJ whole genome shotgun (WGS) entry which is preliminary data.</text>
</comment>
<dbReference type="Pfam" id="PF04014">
    <property type="entry name" value="MazE_antitoxin"/>
    <property type="match status" value="1"/>
</dbReference>
<evidence type="ECO:0000313" key="3">
    <source>
        <dbReference type="Proteomes" id="UP000730161"/>
    </source>
</evidence>
<dbReference type="SMART" id="SM00966">
    <property type="entry name" value="SpoVT_AbrB"/>
    <property type="match status" value="1"/>
</dbReference>
<sequence>MDIRKIQVTGGSSYVLSLPKIWAVSHNIKKNDPIGIITQPDGNLLITADIKGSQSQREKIFTISEHHDPECLFRCLIGAYITGFTTIRIQSMARIPPRIRQMVRAYIQMAIGQEVAEEADDTIVLKDVLNPAEMPLHNTIKRMYSIVKGMHEDAMTALQERRSDLCADIISRDNDVDRLHWLISRQYHLITHTPALSRKMDISLQTATTFFQISRTIERIADHAVTIATNVQNLMDSDLSEELIAQIRRADDAALAIFKRSMRSFYDKNIIEANANINSVQELTVLYKELKKEVTLLQNPDSIFCGYIANSIARIGEYSTDISEVVINHCISEG</sequence>
<dbReference type="InterPro" id="IPR028366">
    <property type="entry name" value="PhoU"/>
</dbReference>
<feature type="domain" description="SpoVT-AbrB" evidence="1">
    <location>
        <begin position="8"/>
        <end position="52"/>
    </location>
</feature>
<dbReference type="Pfam" id="PF01895">
    <property type="entry name" value="PhoU"/>
    <property type="match status" value="1"/>
</dbReference>
<dbReference type="PANTHER" id="PTHR42930">
    <property type="entry name" value="PHOSPHATE-SPECIFIC TRANSPORT SYSTEM ACCESSORY PROTEIN PHOU"/>
    <property type="match status" value="1"/>
</dbReference>
<protein>
    <submittedName>
        <fullName evidence="2">PhoU family transcriptional regulator</fullName>
    </submittedName>
</protein>
<dbReference type="InterPro" id="IPR007159">
    <property type="entry name" value="SpoVT-AbrB_dom"/>
</dbReference>
<dbReference type="PANTHER" id="PTHR42930:SF2">
    <property type="entry name" value="PHOU DOMAIN-CONTAINING PROTEIN"/>
    <property type="match status" value="1"/>
</dbReference>
<name>A0A8J7W8L0_9EURY</name>
<dbReference type="Gene3D" id="1.20.58.220">
    <property type="entry name" value="Phosphate transport system protein phou homolog 2, domain 2"/>
    <property type="match status" value="1"/>
</dbReference>